<feature type="transmembrane region" description="Helical" evidence="1">
    <location>
        <begin position="105"/>
        <end position="127"/>
    </location>
</feature>
<evidence type="ECO:0000256" key="1">
    <source>
        <dbReference type="SAM" id="Phobius"/>
    </source>
</evidence>
<keyword evidence="1" id="KW-1133">Transmembrane helix</keyword>
<feature type="transmembrane region" description="Helical" evidence="1">
    <location>
        <begin position="148"/>
        <end position="166"/>
    </location>
</feature>
<dbReference type="EMBL" id="RBIL01000001">
    <property type="protein sequence ID" value="RKQ93145.1"/>
    <property type="molecule type" value="Genomic_DNA"/>
</dbReference>
<keyword evidence="1" id="KW-0472">Membrane</keyword>
<proteinExistence type="predicted"/>
<gene>
    <name evidence="2" type="ORF">C8N24_3005</name>
</gene>
<dbReference type="AlphaFoldDB" id="A0A660LG34"/>
<keyword evidence="3" id="KW-1185">Reference proteome</keyword>
<dbReference type="RefSeq" id="WP_170179105.1">
    <property type="nucleotide sequence ID" value="NZ_RBIL01000001.1"/>
</dbReference>
<feature type="transmembrane region" description="Helical" evidence="1">
    <location>
        <begin position="172"/>
        <end position="193"/>
    </location>
</feature>
<sequence>MSAPPPEHPPGPFDALRDPRAIADTTIAPIAFVIVYTITKEVNVAAAVAVGIGVVMFVERLVRRKSVVNALGGLFGIALAAFIAVRSGNAEDFFWPKVAQQGGLFVIFAGSVVIRRPLTGYIVSTLYRADPEWQKIPEVRRVMTEYTLIWAGLFLLRALVFLTGILAGEVEFLGVASLAMGLPAFGALLFFGYRWVPKRLAQLGAPDPRHPEPAA</sequence>
<dbReference type="Pfam" id="PF11361">
    <property type="entry name" value="DUF3159"/>
    <property type="match status" value="1"/>
</dbReference>
<accession>A0A660LG34</accession>
<evidence type="ECO:0000313" key="3">
    <source>
        <dbReference type="Proteomes" id="UP000278962"/>
    </source>
</evidence>
<evidence type="ECO:0000313" key="2">
    <source>
        <dbReference type="EMBL" id="RKQ93145.1"/>
    </source>
</evidence>
<feature type="transmembrane region" description="Helical" evidence="1">
    <location>
        <begin position="67"/>
        <end position="85"/>
    </location>
</feature>
<dbReference type="InterPro" id="IPR016566">
    <property type="entry name" value="UCP010219"/>
</dbReference>
<comment type="caution">
    <text evidence="2">The sequence shown here is derived from an EMBL/GenBank/DDBJ whole genome shotgun (WGS) entry which is preliminary data.</text>
</comment>
<keyword evidence="1" id="KW-0812">Transmembrane</keyword>
<protein>
    <submittedName>
        <fullName evidence="2">Uncharacterized protein DUF3159</fullName>
    </submittedName>
</protein>
<organism evidence="2 3">
    <name type="scientific">Solirubrobacter pauli</name>
    <dbReference type="NCBI Taxonomy" id="166793"/>
    <lineage>
        <taxon>Bacteria</taxon>
        <taxon>Bacillati</taxon>
        <taxon>Actinomycetota</taxon>
        <taxon>Thermoleophilia</taxon>
        <taxon>Solirubrobacterales</taxon>
        <taxon>Solirubrobacteraceae</taxon>
        <taxon>Solirubrobacter</taxon>
    </lineage>
</organism>
<name>A0A660LG34_9ACTN</name>
<reference evidence="2 3" key="1">
    <citation type="submission" date="2018-10" db="EMBL/GenBank/DDBJ databases">
        <title>Genomic Encyclopedia of Archaeal and Bacterial Type Strains, Phase II (KMG-II): from individual species to whole genera.</title>
        <authorList>
            <person name="Goeker M."/>
        </authorList>
    </citation>
    <scope>NUCLEOTIDE SEQUENCE [LARGE SCALE GENOMIC DNA]</scope>
    <source>
        <strain evidence="2 3">DSM 14954</strain>
    </source>
</reference>
<dbReference type="Proteomes" id="UP000278962">
    <property type="component" value="Unassembled WGS sequence"/>
</dbReference>